<evidence type="ECO:0000259" key="4">
    <source>
        <dbReference type="Pfam" id="PF04055"/>
    </source>
</evidence>
<dbReference type="Proteomes" id="UP000070163">
    <property type="component" value="Unassembled WGS sequence"/>
</dbReference>
<dbReference type="SUPFAM" id="SSF102114">
    <property type="entry name" value="Radical SAM enzymes"/>
    <property type="match status" value="1"/>
</dbReference>
<dbReference type="Pfam" id="PF04055">
    <property type="entry name" value="Radical_SAM"/>
    <property type="match status" value="1"/>
</dbReference>
<evidence type="ECO:0000256" key="2">
    <source>
        <dbReference type="ARBA" id="ARBA00023004"/>
    </source>
</evidence>
<dbReference type="SFLD" id="SFLDS00029">
    <property type="entry name" value="Radical_SAM"/>
    <property type="match status" value="1"/>
</dbReference>
<dbReference type="GO" id="GO:0046872">
    <property type="term" value="F:metal ion binding"/>
    <property type="evidence" value="ECO:0007669"/>
    <property type="project" value="UniProtKB-KW"/>
</dbReference>
<keyword evidence="2" id="KW-0408">Iron</keyword>
<dbReference type="CDD" id="cd01335">
    <property type="entry name" value="Radical_SAM"/>
    <property type="match status" value="1"/>
</dbReference>
<feature type="domain" description="Radical SAM core" evidence="4">
    <location>
        <begin position="24"/>
        <end position="193"/>
    </location>
</feature>
<evidence type="ECO:0000256" key="1">
    <source>
        <dbReference type="ARBA" id="ARBA00022723"/>
    </source>
</evidence>
<dbReference type="PATRIC" id="fig|1698259.3.peg.82"/>
<proteinExistence type="predicted"/>
<gene>
    <name evidence="5" type="ORF">AKJ57_00355</name>
</gene>
<dbReference type="InterPro" id="IPR058240">
    <property type="entry name" value="rSAM_sf"/>
</dbReference>
<dbReference type="EMBL" id="LHXJ01000002">
    <property type="protein sequence ID" value="KXA91691.1"/>
    <property type="molecule type" value="Genomic_DNA"/>
</dbReference>
<keyword evidence="6" id="KW-1185">Reference proteome</keyword>
<dbReference type="AlphaFoldDB" id="A0A133UBW7"/>
<sequence>MKVKERECKSIISKSGIYGVDYSINPYIGCQHGCKYCYASFMRRFTDHSEPWGKFVDVKINARSVLEKDLMKVKKGSILISSVTDPYQPLEEKYKLSRKILKRLANTKFPVTILTKSDLVLRDLDLLKKFNESRISVGFSINYLDDRDRKIWEPNSCTITERLDALKKISESEIECYLHVGPYFEGITNLEEITKNVGNQVSEIQIENINLSENQDQIIRIVRENYPNLEQTYEKIRMNDQPYKQRLEKEVEKVRKFSNAPIRLFLD</sequence>
<keyword evidence="1" id="KW-0479">Metal-binding</keyword>
<evidence type="ECO:0000313" key="6">
    <source>
        <dbReference type="Proteomes" id="UP000070163"/>
    </source>
</evidence>
<dbReference type="InterPro" id="IPR007197">
    <property type="entry name" value="rSAM"/>
</dbReference>
<organism evidence="5 6">
    <name type="scientific">candidate division MSBL1 archaeon SCGC-AAA259A05</name>
    <dbReference type="NCBI Taxonomy" id="1698259"/>
    <lineage>
        <taxon>Archaea</taxon>
        <taxon>Methanobacteriati</taxon>
        <taxon>Methanobacteriota</taxon>
        <taxon>candidate division MSBL1</taxon>
    </lineage>
</organism>
<dbReference type="GO" id="GO:0051536">
    <property type="term" value="F:iron-sulfur cluster binding"/>
    <property type="evidence" value="ECO:0007669"/>
    <property type="project" value="UniProtKB-KW"/>
</dbReference>
<comment type="caution">
    <text evidence="5">The sequence shown here is derived from an EMBL/GenBank/DDBJ whole genome shotgun (WGS) entry which is preliminary data.</text>
</comment>
<dbReference type="SFLD" id="SFLDG01084">
    <property type="entry name" value="Uncharacterised_Radical_SAM_Su"/>
    <property type="match status" value="1"/>
</dbReference>
<dbReference type="Gene3D" id="3.80.30.30">
    <property type="match status" value="1"/>
</dbReference>
<accession>A0A133UBW7</accession>
<dbReference type="PANTHER" id="PTHR43432">
    <property type="entry name" value="SLR0285 PROTEIN"/>
    <property type="match status" value="1"/>
</dbReference>
<evidence type="ECO:0000256" key="3">
    <source>
        <dbReference type="ARBA" id="ARBA00023014"/>
    </source>
</evidence>
<reference evidence="5 6" key="1">
    <citation type="journal article" date="2016" name="Sci. Rep.">
        <title>Metabolic traits of an uncultured archaeal lineage -MSBL1- from brine pools of the Red Sea.</title>
        <authorList>
            <person name="Mwirichia R."/>
            <person name="Alam I."/>
            <person name="Rashid M."/>
            <person name="Vinu M."/>
            <person name="Ba-Alawi W."/>
            <person name="Anthony Kamau A."/>
            <person name="Kamanda Ngugi D."/>
            <person name="Goker M."/>
            <person name="Klenk H.P."/>
            <person name="Bajic V."/>
            <person name="Stingl U."/>
        </authorList>
    </citation>
    <scope>NUCLEOTIDE SEQUENCE [LARGE SCALE GENOMIC DNA]</scope>
    <source>
        <strain evidence="5">SCGC-AAA259A05</strain>
    </source>
</reference>
<dbReference type="PANTHER" id="PTHR43432:SF3">
    <property type="entry name" value="SLR0285 PROTEIN"/>
    <property type="match status" value="1"/>
</dbReference>
<name>A0A133UBW7_9EURY</name>
<dbReference type="GO" id="GO:0003824">
    <property type="term" value="F:catalytic activity"/>
    <property type="evidence" value="ECO:0007669"/>
    <property type="project" value="InterPro"/>
</dbReference>
<evidence type="ECO:0000313" key="5">
    <source>
        <dbReference type="EMBL" id="KXA91691.1"/>
    </source>
</evidence>
<protein>
    <recommendedName>
        <fullName evidence="4">Radical SAM core domain-containing protein</fullName>
    </recommendedName>
</protein>
<keyword evidence="3" id="KW-0411">Iron-sulfur</keyword>
<dbReference type="InterPro" id="IPR040086">
    <property type="entry name" value="MJ0683-like"/>
</dbReference>